<dbReference type="OrthoDB" id="3797248at2759"/>
<dbReference type="Proteomes" id="UP000799771">
    <property type="component" value="Unassembled WGS sequence"/>
</dbReference>
<accession>A0A6A6A8C3</accession>
<name>A0A6A6A8C3_9PLEO</name>
<evidence type="ECO:0000313" key="2">
    <source>
        <dbReference type="EMBL" id="KAF2127806.1"/>
    </source>
</evidence>
<evidence type="ECO:0000256" key="1">
    <source>
        <dbReference type="SAM" id="MobiDB-lite"/>
    </source>
</evidence>
<gene>
    <name evidence="2" type="ORF">P153DRAFT_56043</name>
</gene>
<dbReference type="GeneID" id="54413713"/>
<feature type="region of interest" description="Disordered" evidence="1">
    <location>
        <begin position="42"/>
        <end position="82"/>
    </location>
</feature>
<dbReference type="RefSeq" id="XP_033522195.1">
    <property type="nucleotide sequence ID" value="XM_033673281.1"/>
</dbReference>
<feature type="compositionally biased region" description="Low complexity" evidence="1">
    <location>
        <begin position="56"/>
        <end position="67"/>
    </location>
</feature>
<sequence length="126" mass="12994">MATTSSSFHIPFPRNFLSVNTPIKKSKVNMPAAAEPEQPAHGFLSNVAHHGPRHASISSLSSIGSVSDTAAPSALAPDSAGSPRLGPAVFAPLALNAKHDVLPPSTAREVSAKTFFIPGGFLSNRA</sequence>
<proteinExistence type="predicted"/>
<dbReference type="EMBL" id="ML977510">
    <property type="protein sequence ID" value="KAF2127806.1"/>
    <property type="molecule type" value="Genomic_DNA"/>
</dbReference>
<dbReference type="AlphaFoldDB" id="A0A6A6A8C3"/>
<protein>
    <submittedName>
        <fullName evidence="2">Uncharacterized protein</fullName>
    </submittedName>
</protein>
<evidence type="ECO:0000313" key="3">
    <source>
        <dbReference type="Proteomes" id="UP000799771"/>
    </source>
</evidence>
<organism evidence="2 3">
    <name type="scientific">Dothidotthia symphoricarpi CBS 119687</name>
    <dbReference type="NCBI Taxonomy" id="1392245"/>
    <lineage>
        <taxon>Eukaryota</taxon>
        <taxon>Fungi</taxon>
        <taxon>Dikarya</taxon>
        <taxon>Ascomycota</taxon>
        <taxon>Pezizomycotina</taxon>
        <taxon>Dothideomycetes</taxon>
        <taxon>Pleosporomycetidae</taxon>
        <taxon>Pleosporales</taxon>
        <taxon>Dothidotthiaceae</taxon>
        <taxon>Dothidotthia</taxon>
    </lineage>
</organism>
<keyword evidence="3" id="KW-1185">Reference proteome</keyword>
<reference evidence="2" key="1">
    <citation type="journal article" date="2020" name="Stud. Mycol.">
        <title>101 Dothideomycetes genomes: a test case for predicting lifestyles and emergence of pathogens.</title>
        <authorList>
            <person name="Haridas S."/>
            <person name="Albert R."/>
            <person name="Binder M."/>
            <person name="Bloem J."/>
            <person name="Labutti K."/>
            <person name="Salamov A."/>
            <person name="Andreopoulos B."/>
            <person name="Baker S."/>
            <person name="Barry K."/>
            <person name="Bills G."/>
            <person name="Bluhm B."/>
            <person name="Cannon C."/>
            <person name="Castanera R."/>
            <person name="Culley D."/>
            <person name="Daum C."/>
            <person name="Ezra D."/>
            <person name="Gonzalez J."/>
            <person name="Henrissat B."/>
            <person name="Kuo A."/>
            <person name="Liang C."/>
            <person name="Lipzen A."/>
            <person name="Lutzoni F."/>
            <person name="Magnuson J."/>
            <person name="Mondo S."/>
            <person name="Nolan M."/>
            <person name="Ohm R."/>
            <person name="Pangilinan J."/>
            <person name="Park H.-J."/>
            <person name="Ramirez L."/>
            <person name="Alfaro M."/>
            <person name="Sun H."/>
            <person name="Tritt A."/>
            <person name="Yoshinaga Y."/>
            <person name="Zwiers L.-H."/>
            <person name="Turgeon B."/>
            <person name="Goodwin S."/>
            <person name="Spatafora J."/>
            <person name="Crous P."/>
            <person name="Grigoriev I."/>
        </authorList>
    </citation>
    <scope>NUCLEOTIDE SEQUENCE</scope>
    <source>
        <strain evidence="2">CBS 119687</strain>
    </source>
</reference>